<dbReference type="Proteomes" id="UP001345827">
    <property type="component" value="Unassembled WGS sequence"/>
</dbReference>
<dbReference type="EMBL" id="JAXLQG010000007">
    <property type="protein sequence ID" value="KAK5537885.1"/>
    <property type="molecule type" value="Genomic_DNA"/>
</dbReference>
<organism evidence="2 3">
    <name type="scientific">Vermiconidia calcicola</name>
    <dbReference type="NCBI Taxonomy" id="1690605"/>
    <lineage>
        <taxon>Eukaryota</taxon>
        <taxon>Fungi</taxon>
        <taxon>Dikarya</taxon>
        <taxon>Ascomycota</taxon>
        <taxon>Pezizomycotina</taxon>
        <taxon>Dothideomycetes</taxon>
        <taxon>Dothideomycetidae</taxon>
        <taxon>Mycosphaerellales</taxon>
        <taxon>Extremaceae</taxon>
        <taxon>Vermiconidia</taxon>
    </lineage>
</organism>
<dbReference type="AlphaFoldDB" id="A0AAV9Q9D8"/>
<gene>
    <name evidence="2" type="ORF">LTR25_005137</name>
</gene>
<dbReference type="PANTHER" id="PTHR48079:SF6">
    <property type="entry name" value="NAD(P)-BINDING DOMAIN-CONTAINING PROTEIN-RELATED"/>
    <property type="match status" value="1"/>
</dbReference>
<comment type="caution">
    <text evidence="2">The sequence shown here is derived from an EMBL/GenBank/DDBJ whole genome shotgun (WGS) entry which is preliminary data.</text>
</comment>
<dbReference type="InterPro" id="IPR001509">
    <property type="entry name" value="Epimerase_deHydtase"/>
</dbReference>
<dbReference type="GO" id="GO:0004029">
    <property type="term" value="F:aldehyde dehydrogenase (NAD+) activity"/>
    <property type="evidence" value="ECO:0007669"/>
    <property type="project" value="TreeGrafter"/>
</dbReference>
<dbReference type="GO" id="GO:0005737">
    <property type="term" value="C:cytoplasm"/>
    <property type="evidence" value="ECO:0007669"/>
    <property type="project" value="TreeGrafter"/>
</dbReference>
<reference evidence="2 3" key="1">
    <citation type="submission" date="2023-06" db="EMBL/GenBank/DDBJ databases">
        <title>Black Yeasts Isolated from many extreme environments.</title>
        <authorList>
            <person name="Coleine C."/>
            <person name="Stajich J.E."/>
            <person name="Selbmann L."/>
        </authorList>
    </citation>
    <scope>NUCLEOTIDE SEQUENCE [LARGE SCALE GENOMIC DNA]</scope>
    <source>
        <strain evidence="2 3">CCFEE 5887</strain>
    </source>
</reference>
<dbReference type="InterPro" id="IPR051783">
    <property type="entry name" value="NAD(P)-dependent_oxidoreduct"/>
</dbReference>
<keyword evidence="3" id="KW-1185">Reference proteome</keyword>
<evidence type="ECO:0000259" key="1">
    <source>
        <dbReference type="Pfam" id="PF01370"/>
    </source>
</evidence>
<dbReference type="PANTHER" id="PTHR48079">
    <property type="entry name" value="PROTEIN YEEZ"/>
    <property type="match status" value="1"/>
</dbReference>
<accession>A0AAV9Q9D8</accession>
<dbReference type="Pfam" id="PF01370">
    <property type="entry name" value="Epimerase"/>
    <property type="match status" value="1"/>
</dbReference>
<proteinExistence type="predicted"/>
<protein>
    <recommendedName>
        <fullName evidence="1">NAD-dependent epimerase/dehydratase domain-containing protein</fullName>
    </recommendedName>
</protein>
<evidence type="ECO:0000313" key="3">
    <source>
        <dbReference type="Proteomes" id="UP001345827"/>
    </source>
</evidence>
<dbReference type="Gene3D" id="3.40.50.720">
    <property type="entry name" value="NAD(P)-binding Rossmann-like Domain"/>
    <property type="match status" value="1"/>
</dbReference>
<name>A0AAV9Q9D8_9PEZI</name>
<sequence>MSHRILLTGASGYLGGTLLARWKTADLPPHEKLYALVRTDDQGKAVKSYGAEPLSFNVKDEASTREAIVGNKINVVFFLIDAMKSDSQVLLIKALAEVKKLTGLEVHFLHVLGKTSGAKIFSSHAGAPTDRQLFDDEPGLYDVQKSQRSDIPLLQSAIVTNNTVIEQAESLGVRSYIFVPCIVYGKGEGFGNPISIQTVAIVKAAKAVGRVCSVDFGRPVTATDDGAQQTWPVCHVLDNTKLYLALLRQILSDKSPGCGKNGYYLASPGSVAWEDLYAGIAKALAKRGVISDVSVEPASDKAMTDMGEALGCPKELVPLQLGGLCTFTARHGEKVGWQPEYPPSHILDAADDETALILEHLKK</sequence>
<feature type="domain" description="NAD-dependent epimerase/dehydratase" evidence="1">
    <location>
        <begin position="5"/>
        <end position="252"/>
    </location>
</feature>
<dbReference type="InterPro" id="IPR036291">
    <property type="entry name" value="NAD(P)-bd_dom_sf"/>
</dbReference>
<evidence type="ECO:0000313" key="2">
    <source>
        <dbReference type="EMBL" id="KAK5537885.1"/>
    </source>
</evidence>
<dbReference type="SUPFAM" id="SSF51735">
    <property type="entry name" value="NAD(P)-binding Rossmann-fold domains"/>
    <property type="match status" value="1"/>
</dbReference>